<dbReference type="EC" id="2.7.7.38" evidence="4"/>
<dbReference type="CDD" id="cd02517">
    <property type="entry name" value="CMP-KDO-Synthetase"/>
    <property type="match status" value="1"/>
</dbReference>
<dbReference type="Gene3D" id="3.90.550.10">
    <property type="entry name" value="Spore Coat Polysaccharide Biosynthesis Protein SpsA, Chain A"/>
    <property type="match status" value="1"/>
</dbReference>
<dbReference type="SUPFAM" id="SSF53448">
    <property type="entry name" value="Nucleotide-diphospho-sugar transferases"/>
    <property type="match status" value="1"/>
</dbReference>
<organism evidence="4 5">
    <name type="scientific">Helicobacter canis</name>
    <dbReference type="NCBI Taxonomy" id="29419"/>
    <lineage>
        <taxon>Bacteria</taxon>
        <taxon>Pseudomonadati</taxon>
        <taxon>Campylobacterota</taxon>
        <taxon>Epsilonproteobacteria</taxon>
        <taxon>Campylobacterales</taxon>
        <taxon>Helicobacteraceae</taxon>
        <taxon>Helicobacter</taxon>
    </lineage>
</organism>
<dbReference type="AlphaFoldDB" id="A0A377J211"/>
<sequence>MIIIPARLASTRFPNKILADIFGLPMVIKSAKNAAKVDEVCVACDDISVLELCQSHNIRATLTSKDHQSGTDRCYEAAKKLGLPSSEIIINLQADEPFLEPEILQALQSKMAQGAFMASCATHITKAQALDPNVVKVVVDSSGNALYFSRSLIPYDRDGSTDDSKMDSSYLGHLGVYGYSVESLKEFCSLPQSREQSPLEHTEKLEQLRALYYGWRIAMVFVETQSIGIDSPEDLARALARFSHKES</sequence>
<gene>
    <name evidence="4" type="primary">kdsB</name>
    <name evidence="4" type="ORF">NCTC12410_00220</name>
</gene>
<dbReference type="GO" id="GO:0005829">
    <property type="term" value="C:cytosol"/>
    <property type="evidence" value="ECO:0007669"/>
    <property type="project" value="TreeGrafter"/>
</dbReference>
<dbReference type="PANTHER" id="PTHR42866:SF2">
    <property type="entry name" value="3-DEOXY-MANNO-OCTULOSONATE CYTIDYLYLTRANSFERASE, MITOCHONDRIAL"/>
    <property type="match status" value="1"/>
</dbReference>
<keyword evidence="2 4" id="KW-0548">Nucleotidyltransferase</keyword>
<evidence type="ECO:0000256" key="3">
    <source>
        <dbReference type="ARBA" id="ARBA00022985"/>
    </source>
</evidence>
<evidence type="ECO:0000313" key="5">
    <source>
        <dbReference type="Proteomes" id="UP000254841"/>
    </source>
</evidence>
<evidence type="ECO:0000256" key="2">
    <source>
        <dbReference type="ARBA" id="ARBA00022695"/>
    </source>
</evidence>
<keyword evidence="3" id="KW-0448">Lipopolysaccharide biosynthesis</keyword>
<dbReference type="OrthoDB" id="9815559at2"/>
<evidence type="ECO:0000256" key="1">
    <source>
        <dbReference type="ARBA" id="ARBA00022679"/>
    </source>
</evidence>
<dbReference type="EMBL" id="UGHV01000001">
    <property type="protein sequence ID" value="STO96408.1"/>
    <property type="molecule type" value="Genomic_DNA"/>
</dbReference>
<dbReference type="GO" id="GO:0009103">
    <property type="term" value="P:lipopolysaccharide biosynthetic process"/>
    <property type="evidence" value="ECO:0007669"/>
    <property type="project" value="UniProtKB-KW"/>
</dbReference>
<name>A0A377J211_9HELI</name>
<dbReference type="RefSeq" id="WP_115010749.1">
    <property type="nucleotide sequence ID" value="NZ_UGHV01000001.1"/>
</dbReference>
<reference evidence="4 5" key="1">
    <citation type="submission" date="2018-06" db="EMBL/GenBank/DDBJ databases">
        <authorList>
            <consortium name="Pathogen Informatics"/>
            <person name="Doyle S."/>
        </authorList>
    </citation>
    <scope>NUCLEOTIDE SEQUENCE [LARGE SCALE GENOMIC DNA]</scope>
    <source>
        <strain evidence="4 5">NCTC12410</strain>
    </source>
</reference>
<accession>A0A377J211</accession>
<dbReference type="InterPro" id="IPR004528">
    <property type="entry name" value="KdsB"/>
</dbReference>
<dbReference type="InterPro" id="IPR029044">
    <property type="entry name" value="Nucleotide-diphossugar_trans"/>
</dbReference>
<dbReference type="Proteomes" id="UP000254841">
    <property type="component" value="Unassembled WGS sequence"/>
</dbReference>
<dbReference type="InterPro" id="IPR003329">
    <property type="entry name" value="Cytidylyl_trans"/>
</dbReference>
<keyword evidence="1 4" id="KW-0808">Transferase</keyword>
<dbReference type="NCBIfam" id="NF003952">
    <property type="entry name" value="PRK05450.1-5"/>
    <property type="match status" value="1"/>
</dbReference>
<dbReference type="NCBIfam" id="TIGR00466">
    <property type="entry name" value="kdsB"/>
    <property type="match status" value="1"/>
</dbReference>
<dbReference type="PANTHER" id="PTHR42866">
    <property type="entry name" value="3-DEOXY-MANNO-OCTULOSONATE CYTIDYLYLTRANSFERASE"/>
    <property type="match status" value="1"/>
</dbReference>
<proteinExistence type="predicted"/>
<protein>
    <submittedName>
        <fullName evidence="4">3-deoxy-manno-octulosonate cytidylyltransferase</fullName>
        <ecNumber evidence="4">2.7.7.38</ecNumber>
    </submittedName>
</protein>
<dbReference type="Pfam" id="PF02348">
    <property type="entry name" value="CTP_transf_3"/>
    <property type="match status" value="1"/>
</dbReference>
<dbReference type="GO" id="GO:0008690">
    <property type="term" value="F:3-deoxy-manno-octulosonate cytidylyltransferase activity"/>
    <property type="evidence" value="ECO:0007669"/>
    <property type="project" value="UniProtKB-EC"/>
</dbReference>
<evidence type="ECO:0000313" key="4">
    <source>
        <dbReference type="EMBL" id="STO96408.1"/>
    </source>
</evidence>